<reference evidence="2 3" key="1">
    <citation type="submission" date="2019-10" db="EMBL/GenBank/DDBJ databases">
        <title>Complete genome sequence of Vibrio sp. strain THAF100, isolated from non-filtered water from the water column of tank 6 of a marine aquarium containing stony-coral fragments. Water maintained at 26 degree C.</title>
        <authorList>
            <person name="Ruckert C."/>
            <person name="Franco A."/>
            <person name="Kalinowski J."/>
            <person name="Glaeser S."/>
        </authorList>
    </citation>
    <scope>NUCLEOTIDE SEQUENCE [LARGE SCALE GENOMIC DNA]</scope>
    <source>
        <strain evidence="2 3">THAF100</strain>
    </source>
</reference>
<evidence type="ECO:0000313" key="2">
    <source>
        <dbReference type="EMBL" id="QFT26669.1"/>
    </source>
</evidence>
<keyword evidence="1" id="KW-0472">Membrane</keyword>
<dbReference type="OrthoDB" id="346283at2"/>
<evidence type="ECO:0000256" key="1">
    <source>
        <dbReference type="SAM" id="Phobius"/>
    </source>
</evidence>
<keyword evidence="1" id="KW-1133">Transmembrane helix</keyword>
<dbReference type="RefSeq" id="WP_152430777.1">
    <property type="nucleotide sequence ID" value="NZ_CBCSDK010000007.1"/>
</dbReference>
<keyword evidence="1" id="KW-0812">Transmembrane</keyword>
<keyword evidence="3" id="KW-1185">Reference proteome</keyword>
<dbReference type="KEGG" id="vaq:FIV01_09535"/>
<protein>
    <submittedName>
        <fullName evidence="2">Uncharacterized protein</fullName>
    </submittedName>
</protein>
<evidence type="ECO:0000313" key="3">
    <source>
        <dbReference type="Proteomes" id="UP000326936"/>
    </source>
</evidence>
<dbReference type="Proteomes" id="UP000326936">
    <property type="component" value="Chromosome"/>
</dbReference>
<sequence>MKDRYIKILANLVLIVILIAPILIYIYQFGIGVWSEHSSWAEMGSAFGGIYSPIIAFLAFSVLMYQVKSQRSLDEHHYDQTYIQDNKKDFDFYLSELDRQLDVPINDSLTVRDVLHSATDNYDKQGLLGGDVQERLMLISNQHPKLISIWAAMNPLLVGLSVHDRFPYKHNFKGCLLKASSILSLRTCTALDKMQYSTSSGKYPSKMYFWEAET</sequence>
<dbReference type="AlphaFoldDB" id="A0A5P9CK19"/>
<organism evidence="2 3">
    <name type="scientific">Vibrio aquimaris</name>
    <dbReference type="NCBI Taxonomy" id="2587862"/>
    <lineage>
        <taxon>Bacteria</taxon>
        <taxon>Pseudomonadati</taxon>
        <taxon>Pseudomonadota</taxon>
        <taxon>Gammaproteobacteria</taxon>
        <taxon>Vibrionales</taxon>
        <taxon>Vibrionaceae</taxon>
        <taxon>Vibrio</taxon>
    </lineage>
</organism>
<feature type="transmembrane region" description="Helical" evidence="1">
    <location>
        <begin position="12"/>
        <end position="34"/>
    </location>
</feature>
<gene>
    <name evidence="2" type="ORF">FIV01_09535</name>
</gene>
<proteinExistence type="predicted"/>
<dbReference type="EMBL" id="CP045350">
    <property type="protein sequence ID" value="QFT26669.1"/>
    <property type="molecule type" value="Genomic_DNA"/>
</dbReference>
<name>A0A5P9CK19_9VIBR</name>
<accession>A0A5P9CK19</accession>
<feature type="transmembrane region" description="Helical" evidence="1">
    <location>
        <begin position="46"/>
        <end position="65"/>
    </location>
</feature>